<evidence type="ECO:0000256" key="16">
    <source>
        <dbReference type="SAM" id="Coils"/>
    </source>
</evidence>
<dbReference type="PROSITE" id="PS51787">
    <property type="entry name" value="LON_N"/>
    <property type="match status" value="1"/>
</dbReference>
<dbReference type="GO" id="GO:0004252">
    <property type="term" value="F:serine-type endopeptidase activity"/>
    <property type="evidence" value="ECO:0007669"/>
    <property type="project" value="UniProtKB-UniRule"/>
</dbReference>
<dbReference type="SMART" id="SM00464">
    <property type="entry name" value="LON"/>
    <property type="match status" value="1"/>
</dbReference>
<keyword evidence="4 10" id="KW-0547">Nucleotide-binding</keyword>
<keyword evidence="7 10" id="KW-0067">ATP-binding</keyword>
<dbReference type="PROSITE" id="PS51786">
    <property type="entry name" value="LON_PROTEOLYTIC"/>
    <property type="match status" value="1"/>
</dbReference>
<evidence type="ECO:0000256" key="9">
    <source>
        <dbReference type="ARBA" id="ARBA00050665"/>
    </source>
</evidence>
<feature type="domain" description="Lon N-terminal" evidence="18">
    <location>
        <begin position="24"/>
        <end position="219"/>
    </location>
</feature>
<dbReference type="GO" id="GO:0005524">
    <property type="term" value="F:ATP binding"/>
    <property type="evidence" value="ECO:0007669"/>
    <property type="project" value="UniProtKB-UniRule"/>
</dbReference>
<keyword evidence="8 10" id="KW-0346">Stress response</keyword>
<evidence type="ECO:0000256" key="12">
    <source>
        <dbReference type="PIRSR" id="PIRSR001174-1"/>
    </source>
</evidence>
<dbReference type="InterPro" id="IPR027065">
    <property type="entry name" value="Lon_Prtase"/>
</dbReference>
<comment type="induction">
    <text evidence="10">By heat shock.</text>
</comment>
<comment type="catalytic activity">
    <reaction evidence="9 10 11 14">
        <text>Hydrolysis of proteins in presence of ATP.</text>
        <dbReference type="EC" id="3.4.21.53"/>
    </reaction>
</comment>
<dbReference type="AlphaFoldDB" id="A0AA45C8I4"/>
<dbReference type="SMART" id="SM00382">
    <property type="entry name" value="AAA"/>
    <property type="match status" value="1"/>
</dbReference>
<comment type="subunit">
    <text evidence="10 11">Homohexamer. Organized in a ring with a central cavity.</text>
</comment>
<feature type="active site" evidence="10 12">
    <location>
        <position position="692"/>
    </location>
</feature>
<dbReference type="Proteomes" id="UP000245921">
    <property type="component" value="Unassembled WGS sequence"/>
</dbReference>
<dbReference type="InterPro" id="IPR003959">
    <property type="entry name" value="ATPase_AAA_core"/>
</dbReference>
<dbReference type="GO" id="GO:0004176">
    <property type="term" value="F:ATP-dependent peptidase activity"/>
    <property type="evidence" value="ECO:0007669"/>
    <property type="project" value="UniProtKB-UniRule"/>
</dbReference>
<keyword evidence="3 10" id="KW-0645">Protease</keyword>
<evidence type="ECO:0000256" key="13">
    <source>
        <dbReference type="PIRSR" id="PIRSR001174-2"/>
    </source>
</evidence>
<keyword evidence="5 10" id="KW-0378">Hydrolase</keyword>
<dbReference type="Gene3D" id="3.40.50.300">
    <property type="entry name" value="P-loop containing nucleotide triphosphate hydrolases"/>
    <property type="match status" value="1"/>
</dbReference>
<dbReference type="Gene3D" id="1.20.5.5270">
    <property type="match status" value="1"/>
</dbReference>
<dbReference type="FunFam" id="3.40.50.300:FF:000021">
    <property type="entry name" value="Lon protease homolog"/>
    <property type="match status" value="1"/>
</dbReference>
<evidence type="ECO:0000256" key="2">
    <source>
        <dbReference type="ARBA" id="ARBA00022490"/>
    </source>
</evidence>
<feature type="coiled-coil region" evidence="16">
    <location>
        <begin position="198"/>
        <end position="225"/>
    </location>
</feature>
<dbReference type="Pfam" id="PF02190">
    <property type="entry name" value="LON_substr_bdg"/>
    <property type="match status" value="1"/>
</dbReference>
<dbReference type="InterPro" id="IPR003593">
    <property type="entry name" value="AAA+_ATPase"/>
</dbReference>
<dbReference type="SUPFAM" id="SSF52540">
    <property type="entry name" value="P-loop containing nucleoside triphosphate hydrolases"/>
    <property type="match status" value="1"/>
</dbReference>
<evidence type="ECO:0000256" key="14">
    <source>
        <dbReference type="PROSITE-ProRule" id="PRU01122"/>
    </source>
</evidence>
<evidence type="ECO:0000259" key="18">
    <source>
        <dbReference type="PROSITE" id="PS51787"/>
    </source>
</evidence>
<dbReference type="InterPro" id="IPR008269">
    <property type="entry name" value="Lon_proteolytic"/>
</dbReference>
<dbReference type="InterPro" id="IPR003111">
    <property type="entry name" value="Lon_prtase_N"/>
</dbReference>
<dbReference type="GO" id="GO:0043565">
    <property type="term" value="F:sequence-specific DNA binding"/>
    <property type="evidence" value="ECO:0007669"/>
    <property type="project" value="UniProtKB-UniRule"/>
</dbReference>
<evidence type="ECO:0000256" key="6">
    <source>
        <dbReference type="ARBA" id="ARBA00022825"/>
    </source>
</evidence>
<dbReference type="PRINTS" id="PR00830">
    <property type="entry name" value="ENDOLAPTASE"/>
</dbReference>
<keyword evidence="2 10" id="KW-0963">Cytoplasm</keyword>
<dbReference type="RefSeq" id="WP_109603780.1">
    <property type="nucleotide sequence ID" value="NZ_JAMHJO010000001.1"/>
</dbReference>
<dbReference type="SUPFAM" id="SSF54211">
    <property type="entry name" value="Ribosomal protein S5 domain 2-like"/>
    <property type="match status" value="1"/>
</dbReference>
<comment type="subcellular location">
    <subcellularLocation>
        <location evidence="1 10 11">Cytoplasm</location>
    </subcellularLocation>
</comment>
<organism evidence="19 20">
    <name type="scientific">Oceanotoga teriensis</name>
    <dbReference type="NCBI Taxonomy" id="515440"/>
    <lineage>
        <taxon>Bacteria</taxon>
        <taxon>Thermotogati</taxon>
        <taxon>Thermotogota</taxon>
        <taxon>Thermotogae</taxon>
        <taxon>Petrotogales</taxon>
        <taxon>Petrotogaceae</taxon>
        <taxon>Oceanotoga</taxon>
    </lineage>
</organism>
<evidence type="ECO:0000256" key="3">
    <source>
        <dbReference type="ARBA" id="ARBA00022670"/>
    </source>
</evidence>
<comment type="function">
    <text evidence="10">ATP-dependent serine protease that mediates the selective degradation of mutant and abnormal proteins as well as certain short-lived regulatory proteins. Required for cellular homeostasis and for survival from DNA damage and developmental changes induced by stress. Degrades polypeptides processively to yield small peptide fragments that are 5 to 10 amino acids long. Binds to DNA in a double-stranded, site-specific manner.</text>
</comment>
<dbReference type="PANTHER" id="PTHR10046">
    <property type="entry name" value="ATP DEPENDENT LON PROTEASE FAMILY MEMBER"/>
    <property type="match status" value="1"/>
</dbReference>
<reference evidence="19 20" key="1">
    <citation type="submission" date="2018-05" db="EMBL/GenBank/DDBJ databases">
        <title>Genomic Encyclopedia of Type Strains, Phase IV (KMG-IV): sequencing the most valuable type-strain genomes for metagenomic binning, comparative biology and taxonomic classification.</title>
        <authorList>
            <person name="Goeker M."/>
        </authorList>
    </citation>
    <scope>NUCLEOTIDE SEQUENCE [LARGE SCALE GENOMIC DNA]</scope>
    <source>
        <strain evidence="19 20">DSM 24906</strain>
    </source>
</reference>
<evidence type="ECO:0000256" key="10">
    <source>
        <dbReference type="HAMAP-Rule" id="MF_01973"/>
    </source>
</evidence>
<evidence type="ECO:0000256" key="4">
    <source>
        <dbReference type="ARBA" id="ARBA00022741"/>
    </source>
</evidence>
<comment type="caution">
    <text evidence="19">The sequence shown here is derived from an EMBL/GenBank/DDBJ whole genome shotgun (WGS) entry which is preliminary data.</text>
</comment>
<keyword evidence="6 10" id="KW-0720">Serine protease</keyword>
<sequence length="793" mass="90120">MSEKKEIIDKYIDETNKKNIPDKLPAIATRAKMLIYPNTVIPMFVGREKSIKALEESLEKYENYIFLVSQKKIEEEEPKVKDLYRVGTVARIVQLSKLPNGDYKVLVEGIKRAKIKKTVESKKIFMFEIEMYNSDLKTDKKIEALVRKIKELLKKYMELTKKFPQEAILAIEETSEPEIISDLVASIMPVDLDEKQKMLEIQETKKRLEYELEILAREIELLEIEESLESTVREKIEKNQKEFYLREKLNAIKEELDGKEDDEIKELQQKLKEGDYPDFVIKKAEKEIDRLNRMSPYSAEATVIRTYLDWILEIPWNKKSQDNLNIKEAKKILENNHYGLEEPKERILEFLSVRQLSKNSKAPILCFVGAPGVGKTTLGKSIADATGRKFGRISLGGVRDEAEIRGHRRTYVGAIPGRIVETIRKTGTMNPVIVLDEVDKLGTSFQGDPSAALLEVLDPQQNKDFTDHYLELPLDLSEVIFVTTANVIHTIPPALRDRMEVIYISGYTDIEKFKIAKKHIIPKTLKEHGLTQKEFNISDTAVKEIITNYTREAGVRSLEKTMAKVMRKSALKYVQKNKKINITVSNIHKTLGAAPFFDSKKNEKPDIGVVTGLAWTAYGGVILDVEVATITGKGRLITTGQLGDVMKESAKIALSLSRKIVEKMDKKYCEEFDKNDFHIHLPEGAVPKDGPSAGVTLTTAIISSILKKKVRNDIAMTGEITLRGKVLPVGGIKEKVLSAYRSGIYEVIIPQSNEKDVEKIPEEIRRKIKFNFAKEILEVLEIALIGGVENENK</sequence>
<dbReference type="SUPFAM" id="SSF88697">
    <property type="entry name" value="PUA domain-like"/>
    <property type="match status" value="1"/>
</dbReference>
<dbReference type="InterPro" id="IPR027417">
    <property type="entry name" value="P-loop_NTPase"/>
</dbReference>
<keyword evidence="20" id="KW-1185">Reference proteome</keyword>
<dbReference type="GO" id="GO:0005737">
    <property type="term" value="C:cytoplasm"/>
    <property type="evidence" value="ECO:0007669"/>
    <property type="project" value="UniProtKB-SubCell"/>
</dbReference>
<evidence type="ECO:0000256" key="1">
    <source>
        <dbReference type="ARBA" id="ARBA00004496"/>
    </source>
</evidence>
<evidence type="ECO:0000256" key="5">
    <source>
        <dbReference type="ARBA" id="ARBA00022801"/>
    </source>
</evidence>
<dbReference type="GO" id="GO:0016887">
    <property type="term" value="F:ATP hydrolysis activity"/>
    <property type="evidence" value="ECO:0007669"/>
    <property type="project" value="UniProtKB-UniRule"/>
</dbReference>
<dbReference type="FunFam" id="1.20.5.5270:FF:000002">
    <property type="entry name" value="Lon protease homolog"/>
    <property type="match status" value="1"/>
</dbReference>
<dbReference type="Pfam" id="PF00004">
    <property type="entry name" value="AAA"/>
    <property type="match status" value="1"/>
</dbReference>
<dbReference type="InterPro" id="IPR014721">
    <property type="entry name" value="Ribsml_uS5_D2-typ_fold_subgr"/>
</dbReference>
<evidence type="ECO:0000256" key="7">
    <source>
        <dbReference type="ARBA" id="ARBA00022840"/>
    </source>
</evidence>
<dbReference type="GO" id="GO:0034605">
    <property type="term" value="P:cellular response to heat"/>
    <property type="evidence" value="ECO:0007669"/>
    <property type="project" value="UniProtKB-UniRule"/>
</dbReference>
<feature type="active site" evidence="10 12">
    <location>
        <position position="735"/>
    </location>
</feature>
<dbReference type="Gene3D" id="1.10.8.60">
    <property type="match status" value="1"/>
</dbReference>
<dbReference type="Gene3D" id="2.30.130.40">
    <property type="entry name" value="LON domain-like"/>
    <property type="match status" value="1"/>
</dbReference>
<gene>
    <name evidence="10" type="primary">lon</name>
    <name evidence="19" type="ORF">C7380_10266</name>
</gene>
<dbReference type="EMBL" id="QGGI01000002">
    <property type="protein sequence ID" value="PWJ96157.1"/>
    <property type="molecule type" value="Genomic_DNA"/>
</dbReference>
<evidence type="ECO:0000313" key="19">
    <source>
        <dbReference type="EMBL" id="PWJ96157.1"/>
    </source>
</evidence>
<dbReference type="CDD" id="cd19500">
    <property type="entry name" value="RecA-like_Lon"/>
    <property type="match status" value="1"/>
</dbReference>
<dbReference type="InterPro" id="IPR027543">
    <property type="entry name" value="Lon_bac"/>
</dbReference>
<dbReference type="InterPro" id="IPR008268">
    <property type="entry name" value="Peptidase_S16_AS"/>
</dbReference>
<feature type="binding site" evidence="10 13">
    <location>
        <begin position="369"/>
        <end position="376"/>
    </location>
    <ligand>
        <name>ATP</name>
        <dbReference type="ChEBI" id="CHEBI:30616"/>
    </ligand>
</feature>
<accession>A0AA45C8I4</accession>
<dbReference type="Gene3D" id="3.30.230.10">
    <property type="match status" value="1"/>
</dbReference>
<dbReference type="PIRSF" id="PIRSF001174">
    <property type="entry name" value="Lon_proteas"/>
    <property type="match status" value="1"/>
</dbReference>
<dbReference type="NCBIfam" id="TIGR00763">
    <property type="entry name" value="lon"/>
    <property type="match status" value="1"/>
</dbReference>
<proteinExistence type="evidence at transcript level"/>
<dbReference type="Pfam" id="PF05362">
    <property type="entry name" value="Lon_C"/>
    <property type="match status" value="1"/>
</dbReference>
<dbReference type="InterPro" id="IPR020568">
    <property type="entry name" value="Ribosomal_Su5_D2-typ_SF"/>
</dbReference>
<evidence type="ECO:0000313" key="20">
    <source>
        <dbReference type="Proteomes" id="UP000245921"/>
    </source>
</evidence>
<name>A0AA45C8I4_9BACT</name>
<dbReference type="PROSITE" id="PS01046">
    <property type="entry name" value="LON_SER"/>
    <property type="match status" value="1"/>
</dbReference>
<dbReference type="HAMAP" id="MF_01973">
    <property type="entry name" value="lon_bact"/>
    <property type="match status" value="1"/>
</dbReference>
<evidence type="ECO:0000256" key="11">
    <source>
        <dbReference type="PIRNR" id="PIRNR001174"/>
    </source>
</evidence>
<dbReference type="EC" id="3.4.21.53" evidence="10 11"/>
<evidence type="ECO:0000259" key="17">
    <source>
        <dbReference type="PROSITE" id="PS51786"/>
    </source>
</evidence>
<dbReference type="InterPro" id="IPR046336">
    <property type="entry name" value="Lon_prtase_N_sf"/>
</dbReference>
<dbReference type="GO" id="GO:0006515">
    <property type="term" value="P:protein quality control for misfolded or incompletely synthesized proteins"/>
    <property type="evidence" value="ECO:0007669"/>
    <property type="project" value="UniProtKB-UniRule"/>
</dbReference>
<evidence type="ECO:0000256" key="15">
    <source>
        <dbReference type="RuleBase" id="RU000591"/>
    </source>
</evidence>
<dbReference type="Gene3D" id="1.20.58.1480">
    <property type="match status" value="1"/>
</dbReference>
<evidence type="ECO:0000256" key="8">
    <source>
        <dbReference type="ARBA" id="ARBA00023016"/>
    </source>
</evidence>
<dbReference type="InterPro" id="IPR054594">
    <property type="entry name" value="Lon_lid"/>
</dbReference>
<dbReference type="InterPro" id="IPR004815">
    <property type="entry name" value="Lon_bac/euk-typ"/>
</dbReference>
<dbReference type="Pfam" id="PF22667">
    <property type="entry name" value="Lon_lid"/>
    <property type="match status" value="1"/>
</dbReference>
<keyword evidence="16" id="KW-0175">Coiled coil</keyword>
<dbReference type="InterPro" id="IPR015947">
    <property type="entry name" value="PUA-like_sf"/>
</dbReference>
<comment type="similarity">
    <text evidence="10 11 14 15">Belongs to the peptidase S16 family.</text>
</comment>
<feature type="domain" description="Lon proteolytic" evidence="17">
    <location>
        <begin position="604"/>
        <end position="786"/>
    </location>
</feature>
<protein>
    <recommendedName>
        <fullName evidence="10 11">Lon protease</fullName>
        <ecNumber evidence="10 11">3.4.21.53</ecNumber>
    </recommendedName>
    <alternativeName>
        <fullName evidence="10">ATP-dependent protease La</fullName>
    </alternativeName>
</protein>